<reference evidence="16 17" key="1">
    <citation type="submission" date="2024-07" db="EMBL/GenBank/DDBJ databases">
        <title>Draft Genome Sequence of Ferrimicrobium acidiphilum Strain YE2023, Isolated from a Pulp of Bioleach Reactor.</title>
        <authorList>
            <person name="Elkina Y.A."/>
            <person name="Bulaeva A.G."/>
            <person name="Beletsky A.V."/>
            <person name="Mardanov A.V."/>
        </authorList>
    </citation>
    <scope>NUCLEOTIDE SEQUENCE [LARGE SCALE GENOMIC DNA]</scope>
    <source>
        <strain evidence="16 17">YE2023</strain>
    </source>
</reference>
<evidence type="ECO:0000256" key="11">
    <source>
        <dbReference type="NCBIfam" id="TIGR00593"/>
    </source>
</evidence>
<keyword evidence="3 12" id="KW-0548">Nucleotidyltransferase</keyword>
<dbReference type="PRINTS" id="PR00868">
    <property type="entry name" value="DNAPOLI"/>
</dbReference>
<keyword evidence="2 12" id="KW-0808">Transferase</keyword>
<dbReference type="SUPFAM" id="SSF47807">
    <property type="entry name" value="5' to 3' exonuclease, C-terminal subdomain"/>
    <property type="match status" value="1"/>
</dbReference>
<dbReference type="InterPro" id="IPR008918">
    <property type="entry name" value="HhH2"/>
</dbReference>
<comment type="function">
    <text evidence="12">In addition to polymerase activity, this DNA polymerase exhibits 5'-3' exonuclease activity.</text>
</comment>
<feature type="domain" description="5'-3' exonuclease" evidence="14">
    <location>
        <begin position="12"/>
        <end position="272"/>
    </location>
</feature>
<dbReference type="Pfam" id="PF02739">
    <property type="entry name" value="5_3_exonuc_N"/>
    <property type="match status" value="1"/>
</dbReference>
<evidence type="ECO:0000313" key="17">
    <source>
        <dbReference type="Proteomes" id="UP001560267"/>
    </source>
</evidence>
<dbReference type="Pfam" id="PF01367">
    <property type="entry name" value="5_3_exonuc"/>
    <property type="match status" value="1"/>
</dbReference>
<dbReference type="SMART" id="SM00482">
    <property type="entry name" value="POLAc"/>
    <property type="match status" value="1"/>
</dbReference>
<dbReference type="EC" id="2.7.7.7" evidence="11 12"/>
<evidence type="ECO:0000259" key="15">
    <source>
        <dbReference type="SMART" id="SM00482"/>
    </source>
</evidence>
<dbReference type="InterPro" id="IPR036397">
    <property type="entry name" value="RNaseH_sf"/>
</dbReference>
<dbReference type="Gene3D" id="3.40.50.1010">
    <property type="entry name" value="5'-nuclease"/>
    <property type="match status" value="1"/>
</dbReference>
<gene>
    <name evidence="12 16" type="primary">polA</name>
    <name evidence="16" type="ORF">AB6A68_03620</name>
</gene>
<keyword evidence="5 12" id="KW-0227">DNA damage</keyword>
<evidence type="ECO:0000313" key="16">
    <source>
        <dbReference type="EMBL" id="MEX6428924.1"/>
    </source>
</evidence>
<evidence type="ECO:0000256" key="4">
    <source>
        <dbReference type="ARBA" id="ARBA00022705"/>
    </source>
</evidence>
<dbReference type="GO" id="GO:0003887">
    <property type="term" value="F:DNA-directed DNA polymerase activity"/>
    <property type="evidence" value="ECO:0007669"/>
    <property type="project" value="UniProtKB-EC"/>
</dbReference>
<dbReference type="RefSeq" id="WP_298447455.1">
    <property type="nucleotide sequence ID" value="NZ_JBFSHR010000008.1"/>
</dbReference>
<feature type="region of interest" description="Disordered" evidence="13">
    <location>
        <begin position="305"/>
        <end position="324"/>
    </location>
</feature>
<dbReference type="SMART" id="SM00475">
    <property type="entry name" value="53EXOc"/>
    <property type="match status" value="1"/>
</dbReference>
<evidence type="ECO:0000256" key="6">
    <source>
        <dbReference type="ARBA" id="ARBA00022839"/>
    </source>
</evidence>
<sequence length="887" mass="95953">MGTSSQENSLEGRETLLALDGYSLMFRAYFAMPPMQGPSGPSNALFGFFRMLTSAVQQFHPRYLAVALDHPSATFRDDLFADYKGGRASTPEELRFQLEAVRGLLSSLCIPTVERSGYEADDVIATLARLASTAGVTTEIVTGDRDILQLIADPLVRVHLTRRGVSDLETMDEQAVVDKYGVTAQQYCDFAVLRGDKSDNLPGVRGIGPKTAAELISRFGGIDGILSALSTLPPRQRAALEEAANELPLYRQLAELDRNVPLDIALAELDPPTAIDVAGAEKLFVNSFGLRTVFASLRTIFGDSSAKTPESPGQADGSTGMTGTRRVNSWDELHAIEHRIVSVAAHFEGERGRGAPDRIGFGTPDVDQATNIWITSPSGLAPVRDEIDGISWAGIGLKEIVRSLALNCAMTVTPSELVDLGVLAYVLDASERRSDLAEIANLLGLSWLGTGGDGLFDHEELGIELAAVPALLERMLTRVREEGVERLAIEIEVPLVKVLAKMEVTGVRIDTAVLEEIGATLASEAHATLDGIHAYTDPGFNPNSPKQLGAVLFDQLGLPTGKRTKTGYSTDARVLESLRDQHPLVGLVLKFRELDKLRSTFYEGLRAEVASDGRIHATFNQTVARTGRISSEHPNLQNIPVRSEEGRQFRRVFVAAPGSLLVAADYSQIELRILAHLSQDERLIEALSGTGDVHSLVAASVYGIDPSEVSYEQRSVAKMVAYGLSYGMESYGLATRLGVSNQEAEAILASFFSAYPGLVRYRDSVISQARDRGYTTTLLGRRRYLPELASPNRAIRQGAERQAMNAPTQGLAADIFKMALVALDSELSRTNARLVLQVHDEVVVEAPEPEADSVARTVQEVLANVYPLAVPLVVNVGIGADWAQARA</sequence>
<feature type="domain" description="DNA-directed DNA polymerase family A palm" evidence="15">
    <location>
        <begin position="646"/>
        <end position="850"/>
    </location>
</feature>
<keyword evidence="12" id="KW-0378">Hydrolase</keyword>
<comment type="similarity">
    <text evidence="1 12">Belongs to the DNA polymerase type-A family.</text>
</comment>
<keyword evidence="6 12" id="KW-0540">Nuclease</keyword>
<keyword evidence="4 12" id="KW-0235">DNA replication</keyword>
<evidence type="ECO:0000256" key="5">
    <source>
        <dbReference type="ARBA" id="ARBA00022763"/>
    </source>
</evidence>
<evidence type="ECO:0000256" key="2">
    <source>
        <dbReference type="ARBA" id="ARBA00022679"/>
    </source>
</evidence>
<dbReference type="InterPro" id="IPR002421">
    <property type="entry name" value="5-3_exonuclease"/>
</dbReference>
<comment type="catalytic activity">
    <reaction evidence="10 12">
        <text>DNA(n) + a 2'-deoxyribonucleoside 5'-triphosphate = DNA(n+1) + diphosphate</text>
        <dbReference type="Rhea" id="RHEA:22508"/>
        <dbReference type="Rhea" id="RHEA-COMP:17339"/>
        <dbReference type="Rhea" id="RHEA-COMP:17340"/>
        <dbReference type="ChEBI" id="CHEBI:33019"/>
        <dbReference type="ChEBI" id="CHEBI:61560"/>
        <dbReference type="ChEBI" id="CHEBI:173112"/>
        <dbReference type="EC" id="2.7.7.7"/>
    </reaction>
</comment>
<dbReference type="Proteomes" id="UP001560267">
    <property type="component" value="Unassembled WGS sequence"/>
</dbReference>
<keyword evidence="17" id="KW-1185">Reference proteome</keyword>
<dbReference type="Gene3D" id="1.20.1060.10">
    <property type="entry name" value="Taq DNA Polymerase, Chain T, domain 4"/>
    <property type="match status" value="1"/>
</dbReference>
<evidence type="ECO:0000256" key="9">
    <source>
        <dbReference type="ARBA" id="ARBA00023204"/>
    </source>
</evidence>
<evidence type="ECO:0000256" key="10">
    <source>
        <dbReference type="ARBA" id="ARBA00049244"/>
    </source>
</evidence>
<accession>A0ABV3Y372</accession>
<dbReference type="PANTHER" id="PTHR10133">
    <property type="entry name" value="DNA POLYMERASE I"/>
    <property type="match status" value="1"/>
</dbReference>
<dbReference type="NCBIfam" id="TIGR00593">
    <property type="entry name" value="pola"/>
    <property type="match status" value="1"/>
</dbReference>
<dbReference type="InterPro" id="IPR020045">
    <property type="entry name" value="DNA_polI_H3TH"/>
</dbReference>
<dbReference type="InterPro" id="IPR020046">
    <property type="entry name" value="5-3_exonucl_a-hlix_arch_N"/>
</dbReference>
<dbReference type="Gene3D" id="3.30.420.10">
    <property type="entry name" value="Ribonuclease H-like superfamily/Ribonuclease H"/>
    <property type="match status" value="1"/>
</dbReference>
<evidence type="ECO:0000256" key="8">
    <source>
        <dbReference type="ARBA" id="ARBA00023125"/>
    </source>
</evidence>
<evidence type="ECO:0000256" key="3">
    <source>
        <dbReference type="ARBA" id="ARBA00022695"/>
    </source>
</evidence>
<name>A0ABV3Y372_9ACTN</name>
<protein>
    <recommendedName>
        <fullName evidence="11 12">DNA polymerase I</fullName>
        <ecNumber evidence="11 12">2.7.7.7</ecNumber>
    </recommendedName>
</protein>
<dbReference type="SUPFAM" id="SSF88723">
    <property type="entry name" value="PIN domain-like"/>
    <property type="match status" value="1"/>
</dbReference>
<evidence type="ECO:0000256" key="12">
    <source>
        <dbReference type="RuleBase" id="RU004460"/>
    </source>
</evidence>
<keyword evidence="8 12" id="KW-0238">DNA-binding</keyword>
<dbReference type="SMART" id="SM00279">
    <property type="entry name" value="HhH2"/>
    <property type="match status" value="1"/>
</dbReference>
<dbReference type="EMBL" id="JBFSHR010000008">
    <property type="protein sequence ID" value="MEX6428924.1"/>
    <property type="molecule type" value="Genomic_DNA"/>
</dbReference>
<comment type="caution">
    <text evidence="16">The sequence shown here is derived from an EMBL/GenBank/DDBJ whole genome shotgun (WGS) entry which is preliminary data.</text>
</comment>
<dbReference type="Gene3D" id="3.30.70.370">
    <property type="match status" value="1"/>
</dbReference>
<dbReference type="CDD" id="cd08637">
    <property type="entry name" value="DNA_pol_A_pol_I_C"/>
    <property type="match status" value="1"/>
</dbReference>
<keyword evidence="9 12" id="KW-0234">DNA repair</keyword>
<dbReference type="InterPro" id="IPR043502">
    <property type="entry name" value="DNA/RNA_pol_sf"/>
</dbReference>
<dbReference type="Pfam" id="PF00476">
    <property type="entry name" value="DNA_pol_A"/>
    <property type="match status" value="1"/>
</dbReference>
<organism evidence="16 17">
    <name type="scientific">Ferrimicrobium acidiphilum</name>
    <dbReference type="NCBI Taxonomy" id="121039"/>
    <lineage>
        <taxon>Bacteria</taxon>
        <taxon>Bacillati</taxon>
        <taxon>Actinomycetota</taxon>
        <taxon>Acidimicrobiia</taxon>
        <taxon>Acidimicrobiales</taxon>
        <taxon>Acidimicrobiaceae</taxon>
        <taxon>Ferrimicrobium</taxon>
    </lineage>
</organism>
<dbReference type="InterPro" id="IPR002298">
    <property type="entry name" value="DNA_polymerase_A"/>
</dbReference>
<dbReference type="PANTHER" id="PTHR10133:SF27">
    <property type="entry name" value="DNA POLYMERASE NU"/>
    <property type="match status" value="1"/>
</dbReference>
<dbReference type="InterPro" id="IPR018320">
    <property type="entry name" value="DNA_polymerase_1"/>
</dbReference>
<keyword evidence="6 12" id="KW-0269">Exonuclease</keyword>
<keyword evidence="7 12" id="KW-0239">DNA-directed DNA polymerase</keyword>
<evidence type="ECO:0000256" key="7">
    <source>
        <dbReference type="ARBA" id="ARBA00022932"/>
    </source>
</evidence>
<evidence type="ECO:0000256" key="1">
    <source>
        <dbReference type="ARBA" id="ARBA00007705"/>
    </source>
</evidence>
<proteinExistence type="inferred from homology"/>
<dbReference type="CDD" id="cd09859">
    <property type="entry name" value="PIN_53EXO"/>
    <property type="match status" value="1"/>
</dbReference>
<dbReference type="InterPro" id="IPR001098">
    <property type="entry name" value="DNA-dir_DNA_pol_A_palm_dom"/>
</dbReference>
<dbReference type="SUPFAM" id="SSF56672">
    <property type="entry name" value="DNA/RNA polymerases"/>
    <property type="match status" value="1"/>
</dbReference>
<dbReference type="NCBIfam" id="NF004397">
    <property type="entry name" value="PRK05755.1"/>
    <property type="match status" value="1"/>
</dbReference>
<dbReference type="InterPro" id="IPR036279">
    <property type="entry name" value="5-3_exonuclease_C_sf"/>
</dbReference>
<dbReference type="CDD" id="cd09898">
    <property type="entry name" value="H3TH_53EXO"/>
    <property type="match status" value="1"/>
</dbReference>
<evidence type="ECO:0000256" key="13">
    <source>
        <dbReference type="SAM" id="MobiDB-lite"/>
    </source>
</evidence>
<dbReference type="Gene3D" id="1.10.150.20">
    <property type="entry name" value="5' to 3' exonuclease, C-terminal subdomain"/>
    <property type="match status" value="2"/>
</dbReference>
<evidence type="ECO:0000259" key="14">
    <source>
        <dbReference type="SMART" id="SM00475"/>
    </source>
</evidence>
<dbReference type="InterPro" id="IPR029060">
    <property type="entry name" value="PIN-like_dom_sf"/>
</dbReference>